<dbReference type="Proteomes" id="UP000626109">
    <property type="component" value="Unassembled WGS sequence"/>
</dbReference>
<organism evidence="2 3">
    <name type="scientific">Polarella glacialis</name>
    <name type="common">Dinoflagellate</name>
    <dbReference type="NCBI Taxonomy" id="89957"/>
    <lineage>
        <taxon>Eukaryota</taxon>
        <taxon>Sar</taxon>
        <taxon>Alveolata</taxon>
        <taxon>Dinophyceae</taxon>
        <taxon>Suessiales</taxon>
        <taxon>Suessiaceae</taxon>
        <taxon>Polarella</taxon>
    </lineage>
</organism>
<dbReference type="EMBL" id="CAJNNW010010726">
    <property type="protein sequence ID" value="CAE8652373.1"/>
    <property type="molecule type" value="Genomic_DNA"/>
</dbReference>
<comment type="caution">
    <text evidence="2">The sequence shown here is derived from an EMBL/GenBank/DDBJ whole genome shotgun (WGS) entry which is preliminary data.</text>
</comment>
<protein>
    <submittedName>
        <fullName evidence="2">Uncharacterized protein</fullName>
    </submittedName>
</protein>
<sequence length="172" mass="18652">MRQWQMQPAEPQKRQMQLLRPFPRIEAMEAGQSEQSLDTPKSATPLRTSSRVTMMPSPAPSSPALSSLSVKVTGPSDTYKAASPESLPHWMVTRLPTPSQRSALVAEGRANLTIANVEHSISRGSSRLKGKRGAESDTLSVTSTSSSRPERPGVAPRRMGPTGGSASQRWKF</sequence>
<accession>A0A813IG64</accession>
<reference evidence="2" key="1">
    <citation type="submission" date="2021-02" db="EMBL/GenBank/DDBJ databases">
        <authorList>
            <person name="Dougan E. K."/>
            <person name="Rhodes N."/>
            <person name="Thang M."/>
            <person name="Chan C."/>
        </authorList>
    </citation>
    <scope>NUCLEOTIDE SEQUENCE</scope>
</reference>
<name>A0A813IG64_POLGL</name>
<evidence type="ECO:0000313" key="3">
    <source>
        <dbReference type="Proteomes" id="UP000626109"/>
    </source>
</evidence>
<proteinExistence type="predicted"/>
<feature type="compositionally biased region" description="Low complexity" evidence="1">
    <location>
        <begin position="136"/>
        <end position="147"/>
    </location>
</feature>
<gene>
    <name evidence="2" type="ORF">PGLA2088_LOCUS9650</name>
</gene>
<dbReference type="AlphaFoldDB" id="A0A813IG64"/>
<feature type="compositionally biased region" description="Polar residues" evidence="1">
    <location>
        <begin position="32"/>
        <end position="52"/>
    </location>
</feature>
<feature type="region of interest" description="Disordered" evidence="1">
    <location>
        <begin position="1"/>
        <end position="83"/>
    </location>
</feature>
<feature type="region of interest" description="Disordered" evidence="1">
    <location>
        <begin position="121"/>
        <end position="172"/>
    </location>
</feature>
<evidence type="ECO:0000313" key="2">
    <source>
        <dbReference type="EMBL" id="CAE8652373.1"/>
    </source>
</evidence>
<evidence type="ECO:0000256" key="1">
    <source>
        <dbReference type="SAM" id="MobiDB-lite"/>
    </source>
</evidence>